<dbReference type="InterPro" id="IPR000182">
    <property type="entry name" value="GNAT_dom"/>
</dbReference>
<dbReference type="PANTHER" id="PTHR43877">
    <property type="entry name" value="AMINOALKYLPHOSPHONATE N-ACETYLTRANSFERASE-RELATED-RELATED"/>
    <property type="match status" value="1"/>
</dbReference>
<dbReference type="InterPro" id="IPR050832">
    <property type="entry name" value="Bact_Acetyltransf"/>
</dbReference>
<dbReference type="CDD" id="cd04301">
    <property type="entry name" value="NAT_SF"/>
    <property type="match status" value="1"/>
</dbReference>
<evidence type="ECO:0000313" key="4">
    <source>
        <dbReference type="EMBL" id="SJM52741.1"/>
    </source>
</evidence>
<gene>
    <name evidence="4" type="ORF">FM101_02940</name>
</gene>
<dbReference type="PANTHER" id="PTHR43877:SF2">
    <property type="entry name" value="AMINOALKYLPHOSPHONATE N-ACETYLTRANSFERASE-RELATED"/>
    <property type="match status" value="1"/>
</dbReference>
<evidence type="ECO:0000256" key="2">
    <source>
        <dbReference type="ARBA" id="ARBA00023315"/>
    </source>
</evidence>
<organism evidence="4 5">
    <name type="scientific">Arthrobacter rhombi</name>
    <dbReference type="NCBI Taxonomy" id="71253"/>
    <lineage>
        <taxon>Bacteria</taxon>
        <taxon>Bacillati</taxon>
        <taxon>Actinomycetota</taxon>
        <taxon>Actinomycetes</taxon>
        <taxon>Micrococcales</taxon>
        <taxon>Micrococcaceae</taxon>
        <taxon>Arthrobacter</taxon>
    </lineage>
</organism>
<dbReference type="PROSITE" id="PS51186">
    <property type="entry name" value="GNAT"/>
    <property type="match status" value="1"/>
</dbReference>
<keyword evidence="5" id="KW-1185">Reference proteome</keyword>
<keyword evidence="1 4" id="KW-0808">Transferase</keyword>
<sequence>MGMMHTQVRRAMTEDWQALRAVRLRALADAPSAFSSSWEHESAFEEERWRHRAEQGNWFLAWSPLSTGPATRMADGLAGAVLRPGTGGCELIGMWVDPAVRGLHVGRELVAAAAGWARRSDAGRLDLWVVTENLSARDFYRRQGFFETGELQEVSGRPEAVELGMSLPLI</sequence>
<dbReference type="InterPro" id="IPR016181">
    <property type="entry name" value="Acyl_CoA_acyltransferase"/>
</dbReference>
<proteinExistence type="predicted"/>
<evidence type="ECO:0000259" key="3">
    <source>
        <dbReference type="PROSITE" id="PS51186"/>
    </source>
</evidence>
<dbReference type="GO" id="GO:0016747">
    <property type="term" value="F:acyltransferase activity, transferring groups other than amino-acyl groups"/>
    <property type="evidence" value="ECO:0007669"/>
    <property type="project" value="InterPro"/>
</dbReference>
<dbReference type="AlphaFoldDB" id="A0A1R4FA65"/>
<reference evidence="4 5" key="1">
    <citation type="submission" date="2017-02" db="EMBL/GenBank/DDBJ databases">
        <authorList>
            <person name="Peterson S.W."/>
        </authorList>
    </citation>
    <scope>NUCLEOTIDE SEQUENCE [LARGE SCALE GENOMIC DNA]</scope>
    <source>
        <strain evidence="4 5">B Ar 00.02</strain>
    </source>
</reference>
<feature type="domain" description="N-acetyltransferase" evidence="3">
    <location>
        <begin position="6"/>
        <end position="168"/>
    </location>
</feature>
<dbReference type="EMBL" id="FUHW01000014">
    <property type="protein sequence ID" value="SJM52741.1"/>
    <property type="molecule type" value="Genomic_DNA"/>
</dbReference>
<name>A0A1R4FA65_9MICC</name>
<accession>A0A1R4FA65</accession>
<dbReference type="SUPFAM" id="SSF55729">
    <property type="entry name" value="Acyl-CoA N-acyltransferases (Nat)"/>
    <property type="match status" value="1"/>
</dbReference>
<protein>
    <submittedName>
        <fullName evidence="4">GCN5-related N-acetyltransferase</fullName>
    </submittedName>
</protein>
<dbReference type="Gene3D" id="3.40.630.30">
    <property type="match status" value="1"/>
</dbReference>
<keyword evidence="2" id="KW-0012">Acyltransferase</keyword>
<dbReference type="Pfam" id="PF00583">
    <property type="entry name" value="Acetyltransf_1"/>
    <property type="match status" value="1"/>
</dbReference>
<evidence type="ECO:0000256" key="1">
    <source>
        <dbReference type="ARBA" id="ARBA00022679"/>
    </source>
</evidence>
<evidence type="ECO:0000313" key="5">
    <source>
        <dbReference type="Proteomes" id="UP000195913"/>
    </source>
</evidence>
<dbReference type="Proteomes" id="UP000195913">
    <property type="component" value="Unassembled WGS sequence"/>
</dbReference>